<organism evidence="4 5">
    <name type="scientific">Rippkaea orientalis (strain PCC 8801 / RF-1)</name>
    <name type="common">Cyanothece sp. (strain PCC 8801)</name>
    <dbReference type="NCBI Taxonomy" id="41431"/>
    <lineage>
        <taxon>Bacteria</taxon>
        <taxon>Bacillati</taxon>
        <taxon>Cyanobacteriota</taxon>
        <taxon>Cyanophyceae</taxon>
        <taxon>Oscillatoriophycideae</taxon>
        <taxon>Chroococcales</taxon>
        <taxon>Aphanothecaceae</taxon>
        <taxon>Rippkaea</taxon>
        <taxon>Rippkaea orientalis</taxon>
    </lineage>
</organism>
<dbReference type="Pfam" id="PF02798">
    <property type="entry name" value="GST_N"/>
    <property type="match status" value="1"/>
</dbReference>
<accession>B7K4I2</accession>
<protein>
    <submittedName>
        <fullName evidence="4">Glutathione S-transferase domain protein</fullName>
    </submittedName>
</protein>
<feature type="domain" description="GST C-terminal" evidence="3">
    <location>
        <begin position="84"/>
        <end position="201"/>
    </location>
</feature>
<dbReference type="InterPro" id="IPR010987">
    <property type="entry name" value="Glutathione-S-Trfase_C-like"/>
</dbReference>
<feature type="domain" description="GST N-terminal" evidence="2">
    <location>
        <begin position="1"/>
        <end position="82"/>
    </location>
</feature>
<dbReference type="PROSITE" id="PS50405">
    <property type="entry name" value="GST_CTER"/>
    <property type="match status" value="1"/>
</dbReference>
<reference evidence="5" key="1">
    <citation type="journal article" date="2011" name="MBio">
        <title>Novel metabolic attributes of the genus Cyanothece, comprising a group of unicellular nitrogen-fixing Cyanobacteria.</title>
        <authorList>
            <person name="Bandyopadhyay A."/>
            <person name="Elvitigala T."/>
            <person name="Welsh E."/>
            <person name="Stockel J."/>
            <person name="Liberton M."/>
            <person name="Min H."/>
            <person name="Sherman L.A."/>
            <person name="Pakrasi H.B."/>
        </authorList>
    </citation>
    <scope>NUCLEOTIDE SEQUENCE [LARGE SCALE GENOMIC DNA]</scope>
    <source>
        <strain evidence="5">PCC 8801</strain>
    </source>
</reference>
<dbReference type="EMBL" id="CP001287">
    <property type="protein sequence ID" value="ACK65447.1"/>
    <property type="molecule type" value="Genomic_DNA"/>
</dbReference>
<dbReference type="eggNOG" id="COG0625">
    <property type="taxonomic scope" value="Bacteria"/>
</dbReference>
<keyword evidence="5" id="KW-1185">Reference proteome</keyword>
<dbReference type="OrthoDB" id="465590at2"/>
<dbReference type="RefSeq" id="WP_012594721.1">
    <property type="nucleotide sequence ID" value="NC_011726.1"/>
</dbReference>
<comment type="similarity">
    <text evidence="1">Belongs to the GST superfamily.</text>
</comment>
<dbReference type="AlphaFoldDB" id="B7K4I2"/>
<dbReference type="CDD" id="cd03056">
    <property type="entry name" value="GST_N_4"/>
    <property type="match status" value="1"/>
</dbReference>
<dbReference type="SUPFAM" id="SSF52833">
    <property type="entry name" value="Thioredoxin-like"/>
    <property type="match status" value="1"/>
</dbReference>
<evidence type="ECO:0000259" key="3">
    <source>
        <dbReference type="PROSITE" id="PS50405"/>
    </source>
</evidence>
<evidence type="ECO:0000313" key="5">
    <source>
        <dbReference type="Proteomes" id="UP000008204"/>
    </source>
</evidence>
<dbReference type="Pfam" id="PF00043">
    <property type="entry name" value="GST_C"/>
    <property type="match status" value="1"/>
</dbReference>
<dbReference type="SFLD" id="SFLDG00358">
    <property type="entry name" value="Main_(cytGST)"/>
    <property type="match status" value="1"/>
</dbReference>
<dbReference type="STRING" id="41431.PCC8801_1387"/>
<dbReference type="SFLD" id="SFLDG01151">
    <property type="entry name" value="Main.2:_Nu-like"/>
    <property type="match status" value="1"/>
</dbReference>
<name>B7K4I2_RIPO1</name>
<dbReference type="SFLD" id="SFLDS00019">
    <property type="entry name" value="Glutathione_Transferase_(cytos"/>
    <property type="match status" value="1"/>
</dbReference>
<dbReference type="InterPro" id="IPR036282">
    <property type="entry name" value="Glutathione-S-Trfase_C_sf"/>
</dbReference>
<dbReference type="KEGG" id="cyp:PCC8801_1387"/>
<keyword evidence="4" id="KW-0808">Transferase</keyword>
<gene>
    <name evidence="4" type="ordered locus">PCC8801_1387</name>
</gene>
<dbReference type="Gene3D" id="1.20.1050.10">
    <property type="match status" value="1"/>
</dbReference>
<dbReference type="InterPro" id="IPR036249">
    <property type="entry name" value="Thioredoxin-like_sf"/>
</dbReference>
<evidence type="ECO:0000259" key="2">
    <source>
        <dbReference type="PROSITE" id="PS50404"/>
    </source>
</evidence>
<evidence type="ECO:0000256" key="1">
    <source>
        <dbReference type="RuleBase" id="RU003494"/>
    </source>
</evidence>
<proteinExistence type="inferred from homology"/>
<dbReference type="PANTHER" id="PTHR44051:SF2">
    <property type="entry name" value="HYPOTHETICAL GLUTATHIONE S-TRANSFERASE LIKE PROTEIN"/>
    <property type="match status" value="1"/>
</dbReference>
<dbReference type="PANTHER" id="PTHR44051">
    <property type="entry name" value="GLUTATHIONE S-TRANSFERASE-RELATED"/>
    <property type="match status" value="1"/>
</dbReference>
<dbReference type="GO" id="GO:0016740">
    <property type="term" value="F:transferase activity"/>
    <property type="evidence" value="ECO:0007669"/>
    <property type="project" value="UniProtKB-KW"/>
</dbReference>
<dbReference type="SUPFAM" id="SSF47616">
    <property type="entry name" value="GST C-terminal domain-like"/>
    <property type="match status" value="1"/>
</dbReference>
<dbReference type="Proteomes" id="UP000008204">
    <property type="component" value="Chromosome"/>
</dbReference>
<dbReference type="PROSITE" id="PS50404">
    <property type="entry name" value="GST_NTER"/>
    <property type="match status" value="1"/>
</dbReference>
<dbReference type="HOGENOM" id="CLU_011226_6_0_3"/>
<dbReference type="InterPro" id="IPR040079">
    <property type="entry name" value="Glutathione_S-Trfase"/>
</dbReference>
<dbReference type="Gene3D" id="3.40.30.10">
    <property type="entry name" value="Glutaredoxin"/>
    <property type="match status" value="1"/>
</dbReference>
<sequence>MYKLYDFLPSGNCYKVRLLLTQLQIPFTRIEINILNQETRTPDFLAKNPNGRVPVLEISSNQYLAESNAILFYLSQNTNYFPSNTFEKAQVMQWLFFEQYSHEPNLATSRYWISILRKAAEYQEALQQKQVLGYAALNVMENHLKKQDFLVGNIYTIADIALYAYTHVAEEGGFDLTQFTAIQAWFKRVENQPKYLKINDI</sequence>
<evidence type="ECO:0000313" key="4">
    <source>
        <dbReference type="EMBL" id="ACK65447.1"/>
    </source>
</evidence>
<dbReference type="InterPro" id="IPR004046">
    <property type="entry name" value="GST_C"/>
</dbReference>
<dbReference type="InterPro" id="IPR004045">
    <property type="entry name" value="Glutathione_S-Trfase_N"/>
</dbReference>